<evidence type="ECO:0000256" key="3">
    <source>
        <dbReference type="ARBA" id="ARBA00023163"/>
    </source>
</evidence>
<evidence type="ECO:0000256" key="2">
    <source>
        <dbReference type="ARBA" id="ARBA00023125"/>
    </source>
</evidence>
<dbReference type="RefSeq" id="WP_110938699.1">
    <property type="nucleotide sequence ID" value="NZ_KZ614147.1"/>
</dbReference>
<dbReference type="PROSITE" id="PS50932">
    <property type="entry name" value="HTH_LACI_2"/>
    <property type="match status" value="1"/>
</dbReference>
<sequence length="354" mass="39416">MKIDDIAKLANVSKSAVSLALNGKPGVSEETRNNILKIAEQNGYAPRTLIKTGAHQKNNSKILRFVACTNIGIVTEQYQSLSFFMELINTIDQTISEKDYSLIISSINSKNLEEEISQLEQEQKSAGILLLGTNLTANQINIVAKQQPKLVVLDTCFETLDVNFVVMNNFLGAFRAGEHLAKLGHKKIGYVQSNSRMYNFDERKRGFMKATSDHNLEVDKNHLYSISPTLVSSQDVFKQKILENGDNLPTALFCECDYMAISVIKALAELGIKSPETISVMGFDNIFEAQIVSPELTTIHVKKDSIATMAVDKLIKQIEENDNAKMKIFVDTELVERKSCRENNSLEVSSLVGE</sequence>
<dbReference type="InterPro" id="IPR000843">
    <property type="entry name" value="HTH_LacI"/>
</dbReference>
<dbReference type="EMBL" id="PDOE01000002">
    <property type="protein sequence ID" value="RKL68359.1"/>
    <property type="molecule type" value="Genomic_DNA"/>
</dbReference>
<dbReference type="Proteomes" id="UP000281498">
    <property type="component" value="Unassembled WGS sequence"/>
</dbReference>
<evidence type="ECO:0000313" key="7">
    <source>
        <dbReference type="Proteomes" id="UP000281498"/>
    </source>
</evidence>
<organism evidence="6 7">
    <name type="scientific">Salipaludibacillus neizhouensis</name>
    <dbReference type="NCBI Taxonomy" id="885475"/>
    <lineage>
        <taxon>Bacteria</taxon>
        <taxon>Bacillati</taxon>
        <taxon>Bacillota</taxon>
        <taxon>Bacilli</taxon>
        <taxon>Bacillales</taxon>
        <taxon>Bacillaceae</taxon>
    </lineage>
</organism>
<dbReference type="Pfam" id="PF00356">
    <property type="entry name" value="LacI"/>
    <property type="match status" value="1"/>
</dbReference>
<keyword evidence="7" id="KW-1185">Reference proteome</keyword>
<comment type="caution">
    <text evidence="6">The sequence shown here is derived from an EMBL/GenBank/DDBJ whole genome shotgun (WGS) entry which is preliminary data.</text>
</comment>
<keyword evidence="4" id="KW-0175">Coiled coil</keyword>
<name>A0A3A9K820_9BACI</name>
<dbReference type="SUPFAM" id="SSF53822">
    <property type="entry name" value="Periplasmic binding protein-like I"/>
    <property type="match status" value="1"/>
</dbReference>
<evidence type="ECO:0000259" key="5">
    <source>
        <dbReference type="PROSITE" id="PS50932"/>
    </source>
</evidence>
<dbReference type="InterPro" id="IPR046335">
    <property type="entry name" value="LacI/GalR-like_sensor"/>
</dbReference>
<dbReference type="PROSITE" id="PS00356">
    <property type="entry name" value="HTH_LACI_1"/>
    <property type="match status" value="1"/>
</dbReference>
<evidence type="ECO:0000256" key="1">
    <source>
        <dbReference type="ARBA" id="ARBA00023015"/>
    </source>
</evidence>
<reference evidence="6 7" key="1">
    <citation type="submission" date="2017-10" db="EMBL/GenBank/DDBJ databases">
        <title>Bacillus sp. nov., a halophilic bacterium isolated from a Keqin Lake.</title>
        <authorList>
            <person name="Wang H."/>
        </authorList>
    </citation>
    <scope>NUCLEOTIDE SEQUENCE [LARGE SCALE GENOMIC DNA]</scope>
    <source>
        <strain evidence="6 7">KCTC 13187</strain>
    </source>
</reference>
<accession>A0A3A9K820</accession>
<dbReference type="PANTHER" id="PTHR30146:SF150">
    <property type="entry name" value="ARABINOSE METABOLISM TRANSCRIPTIONAL REPRESSOR"/>
    <property type="match status" value="1"/>
</dbReference>
<dbReference type="InterPro" id="IPR010982">
    <property type="entry name" value="Lambda_DNA-bd_dom_sf"/>
</dbReference>
<dbReference type="AlphaFoldDB" id="A0A3A9K820"/>
<feature type="domain" description="HTH lacI-type" evidence="5">
    <location>
        <begin position="1"/>
        <end position="51"/>
    </location>
</feature>
<evidence type="ECO:0000256" key="4">
    <source>
        <dbReference type="SAM" id="Coils"/>
    </source>
</evidence>
<evidence type="ECO:0000313" key="6">
    <source>
        <dbReference type="EMBL" id="RKL68359.1"/>
    </source>
</evidence>
<dbReference type="CDD" id="cd01392">
    <property type="entry name" value="HTH_LacI"/>
    <property type="match status" value="1"/>
</dbReference>
<dbReference type="GO" id="GO:0003700">
    <property type="term" value="F:DNA-binding transcription factor activity"/>
    <property type="evidence" value="ECO:0007669"/>
    <property type="project" value="TreeGrafter"/>
</dbReference>
<dbReference type="SMART" id="SM00354">
    <property type="entry name" value="HTH_LACI"/>
    <property type="match status" value="1"/>
</dbReference>
<gene>
    <name evidence="6" type="ORF">CR203_07720</name>
</gene>
<keyword evidence="2" id="KW-0238">DNA-binding</keyword>
<dbReference type="InterPro" id="IPR028082">
    <property type="entry name" value="Peripla_BP_I"/>
</dbReference>
<dbReference type="Gene3D" id="1.10.260.40">
    <property type="entry name" value="lambda repressor-like DNA-binding domains"/>
    <property type="match status" value="1"/>
</dbReference>
<feature type="coiled-coil region" evidence="4">
    <location>
        <begin position="102"/>
        <end position="129"/>
    </location>
</feature>
<keyword evidence="3" id="KW-0804">Transcription</keyword>
<dbReference type="PANTHER" id="PTHR30146">
    <property type="entry name" value="LACI-RELATED TRANSCRIPTIONAL REPRESSOR"/>
    <property type="match status" value="1"/>
</dbReference>
<dbReference type="Pfam" id="PF13377">
    <property type="entry name" value="Peripla_BP_3"/>
    <property type="match status" value="1"/>
</dbReference>
<proteinExistence type="predicted"/>
<dbReference type="OrthoDB" id="2026446at2"/>
<dbReference type="GO" id="GO:0000976">
    <property type="term" value="F:transcription cis-regulatory region binding"/>
    <property type="evidence" value="ECO:0007669"/>
    <property type="project" value="TreeGrafter"/>
</dbReference>
<dbReference type="SUPFAM" id="SSF47413">
    <property type="entry name" value="lambda repressor-like DNA-binding domains"/>
    <property type="match status" value="1"/>
</dbReference>
<protein>
    <submittedName>
        <fullName evidence="6">LacI family transcriptional regulator</fullName>
    </submittedName>
</protein>
<dbReference type="Gene3D" id="3.40.50.2300">
    <property type="match status" value="2"/>
</dbReference>
<keyword evidence="1" id="KW-0805">Transcription regulation</keyword>